<reference evidence="1 2" key="1">
    <citation type="submission" date="2016-07" db="EMBL/GenBank/DDBJ databases">
        <title>Comparative genomics of the entomopathogenic fungus Beauveria bassiana.</title>
        <authorList>
            <person name="Valero Jimenez C.A."/>
            <person name="Zwaan B.J."/>
            <person name="Van Kan J.A."/>
            <person name="Takken W."/>
            <person name="Debets A.J."/>
            <person name="Schoustra S.E."/>
            <person name="Koenraadt C.J."/>
        </authorList>
    </citation>
    <scope>NUCLEOTIDE SEQUENCE [LARGE SCALE GENOMIC DNA]</scope>
    <source>
        <strain evidence="1 2">ARSEF 8028</strain>
    </source>
</reference>
<dbReference type="AlphaFoldDB" id="A0A2S7YNW8"/>
<evidence type="ECO:0000313" key="2">
    <source>
        <dbReference type="Proteomes" id="UP000237441"/>
    </source>
</evidence>
<protein>
    <submittedName>
        <fullName evidence="1">Uncharacterized protein</fullName>
    </submittedName>
</protein>
<accession>A0A2S7YNW8</accession>
<sequence>MSDYFNIYYRKLVAVVKWWPRDYPTPNLLVAISDEGLETDDKFQQGRNLVFGNASMTKQWAAGPLFFHSLRLASGNIMSFSFFNLSLCSHPFANKSLVIGGQIRLPMSELVVCSVPESWLPVA</sequence>
<name>A0A2S7YNW8_BEABA</name>
<evidence type="ECO:0000313" key="1">
    <source>
        <dbReference type="EMBL" id="PQK17649.1"/>
    </source>
</evidence>
<gene>
    <name evidence="1" type="ORF">BB8028_0008g01580</name>
</gene>
<proteinExistence type="predicted"/>
<dbReference type="Proteomes" id="UP000237441">
    <property type="component" value="Unassembled WGS sequence"/>
</dbReference>
<comment type="caution">
    <text evidence="1">The sequence shown here is derived from an EMBL/GenBank/DDBJ whole genome shotgun (WGS) entry which is preliminary data.</text>
</comment>
<dbReference type="EMBL" id="JRHA01000008">
    <property type="protein sequence ID" value="PQK17649.1"/>
    <property type="molecule type" value="Genomic_DNA"/>
</dbReference>
<organism evidence="1 2">
    <name type="scientific">Beauveria bassiana</name>
    <name type="common">White muscardine disease fungus</name>
    <name type="synonym">Tritirachium shiotae</name>
    <dbReference type="NCBI Taxonomy" id="176275"/>
    <lineage>
        <taxon>Eukaryota</taxon>
        <taxon>Fungi</taxon>
        <taxon>Dikarya</taxon>
        <taxon>Ascomycota</taxon>
        <taxon>Pezizomycotina</taxon>
        <taxon>Sordariomycetes</taxon>
        <taxon>Hypocreomycetidae</taxon>
        <taxon>Hypocreales</taxon>
        <taxon>Cordycipitaceae</taxon>
        <taxon>Beauveria</taxon>
    </lineage>
</organism>